<name>A0ACC2V2X6_9TREE</name>
<dbReference type="Proteomes" id="UP001227268">
    <property type="component" value="Unassembled WGS sequence"/>
</dbReference>
<gene>
    <name evidence="1" type="ORF">QFC21_006296</name>
</gene>
<protein>
    <submittedName>
        <fullName evidence="1">Uncharacterized protein</fullName>
    </submittedName>
</protein>
<sequence length="347" mass="39458">MPSLRARLASAVVAWKFSERKNASVDGILDDIRSTWEKENDDEVVPTKTAEVFTAQQSGKTWQVYHIRPRNGPVEVGKVVVYFHGGAFIRRMQDRHWIFVQKLADELKCDVIVPIYTLAPLATGTSCIQTCIELLAHLERDDIRYRNKQFVLTGDSAGGWIALRTLLALVERQTGKVTFRDRQDKVHVSDLKLEQQPEDIDYKAILDSISDDPWLSKNIIDVAARLWSYGPSLAYPTYDFGVPDERKALPTAYDEAGGLLDIEESRFSPVNGLDCLKFLPNLETQFTTVIGTHDILYPSNVRMQERFKALGVKSELHVYEGLFHVFPLLPWLPESMDAFEKIRALFA</sequence>
<evidence type="ECO:0000313" key="2">
    <source>
        <dbReference type="Proteomes" id="UP001227268"/>
    </source>
</evidence>
<dbReference type="EMBL" id="JASBWT010000029">
    <property type="protein sequence ID" value="KAJ9093700.1"/>
    <property type="molecule type" value="Genomic_DNA"/>
</dbReference>
<organism evidence="1 2">
    <name type="scientific">Naganishia friedmannii</name>
    <dbReference type="NCBI Taxonomy" id="89922"/>
    <lineage>
        <taxon>Eukaryota</taxon>
        <taxon>Fungi</taxon>
        <taxon>Dikarya</taxon>
        <taxon>Basidiomycota</taxon>
        <taxon>Agaricomycotina</taxon>
        <taxon>Tremellomycetes</taxon>
        <taxon>Filobasidiales</taxon>
        <taxon>Filobasidiaceae</taxon>
        <taxon>Naganishia</taxon>
    </lineage>
</organism>
<reference evidence="1" key="1">
    <citation type="submission" date="2023-04" db="EMBL/GenBank/DDBJ databases">
        <title>Draft Genome sequencing of Naganishia species isolated from polar environments using Oxford Nanopore Technology.</title>
        <authorList>
            <person name="Leo P."/>
            <person name="Venkateswaran K."/>
        </authorList>
    </citation>
    <scope>NUCLEOTIDE SEQUENCE</scope>
    <source>
        <strain evidence="1">MNA-CCFEE 5423</strain>
    </source>
</reference>
<evidence type="ECO:0000313" key="1">
    <source>
        <dbReference type="EMBL" id="KAJ9093700.1"/>
    </source>
</evidence>
<keyword evidence="2" id="KW-1185">Reference proteome</keyword>
<accession>A0ACC2V2X6</accession>
<comment type="caution">
    <text evidence="1">The sequence shown here is derived from an EMBL/GenBank/DDBJ whole genome shotgun (WGS) entry which is preliminary data.</text>
</comment>
<proteinExistence type="predicted"/>